<evidence type="ECO:0000313" key="8">
    <source>
        <dbReference type="Proteomes" id="UP000662074"/>
    </source>
</evidence>
<evidence type="ECO:0000313" key="7">
    <source>
        <dbReference type="EMBL" id="GGI49144.1"/>
    </source>
</evidence>
<dbReference type="InterPro" id="IPR003825">
    <property type="entry name" value="Colicin-V_CvpA"/>
</dbReference>
<dbReference type="AlphaFoldDB" id="A0A917N078"/>
<dbReference type="PANTHER" id="PTHR31157">
    <property type="entry name" value="SCP DOMAIN-CONTAINING PROTEIN"/>
    <property type="match status" value="1"/>
</dbReference>
<keyword evidence="2 5" id="KW-0812">Transmembrane</keyword>
<comment type="caution">
    <text evidence="7">The sequence shown here is derived from an EMBL/GenBank/DDBJ whole genome shotgun (WGS) entry which is preliminary data.</text>
</comment>
<dbReference type="Gene3D" id="3.40.33.10">
    <property type="entry name" value="CAP"/>
    <property type="match status" value="1"/>
</dbReference>
<evidence type="ECO:0000256" key="3">
    <source>
        <dbReference type="ARBA" id="ARBA00022989"/>
    </source>
</evidence>
<organism evidence="7 8">
    <name type="scientific">Mucilaginibacter galii</name>
    <dbReference type="NCBI Taxonomy" id="2005073"/>
    <lineage>
        <taxon>Bacteria</taxon>
        <taxon>Pseudomonadati</taxon>
        <taxon>Bacteroidota</taxon>
        <taxon>Sphingobacteriia</taxon>
        <taxon>Sphingobacteriales</taxon>
        <taxon>Sphingobacteriaceae</taxon>
        <taxon>Mucilaginibacter</taxon>
    </lineage>
</organism>
<gene>
    <name evidence="7" type="ORF">GCM10011425_03560</name>
</gene>
<dbReference type="PANTHER" id="PTHR31157:SF1">
    <property type="entry name" value="SCP DOMAIN-CONTAINING PROTEIN"/>
    <property type="match status" value="1"/>
</dbReference>
<dbReference type="CDD" id="cd05379">
    <property type="entry name" value="CAP_bacterial"/>
    <property type="match status" value="1"/>
</dbReference>
<dbReference type="InterPro" id="IPR014044">
    <property type="entry name" value="CAP_dom"/>
</dbReference>
<feature type="transmembrane region" description="Helical" evidence="5">
    <location>
        <begin position="60"/>
        <end position="79"/>
    </location>
</feature>
<dbReference type="Pfam" id="PF02674">
    <property type="entry name" value="Colicin_V"/>
    <property type="match status" value="1"/>
</dbReference>
<feature type="transmembrane region" description="Helical" evidence="5">
    <location>
        <begin position="28"/>
        <end position="48"/>
    </location>
</feature>
<reference evidence="7" key="1">
    <citation type="journal article" date="2014" name="Int. J. Syst. Evol. Microbiol.">
        <title>Complete genome sequence of Corynebacterium casei LMG S-19264T (=DSM 44701T), isolated from a smear-ripened cheese.</title>
        <authorList>
            <consortium name="US DOE Joint Genome Institute (JGI-PGF)"/>
            <person name="Walter F."/>
            <person name="Albersmeier A."/>
            <person name="Kalinowski J."/>
            <person name="Ruckert C."/>
        </authorList>
    </citation>
    <scope>NUCLEOTIDE SEQUENCE</scope>
    <source>
        <strain evidence="7">CCM 8711</strain>
    </source>
</reference>
<sequence length="318" mass="34805">MNYINALLLIIVAVSVWAGIARGFIISALALATWLGSLVAGFLAYGLLSSLLLKLWPSAGVWAAPLSFIITVILARYVLDTLATRVLEKVPRQVHGNMLNRILGAVPGTVNGLIWAALLSAFLLLMPLTNLVSKQARDGKLAAKLTEKVGWVQEKLSPVFGDILNYAIPKNTVEVSANNLIKLPFRVQDPKYRPDLEAQMLVLVNRERTQRGLHALKADPEIAVVARKHSADMFARGYFSHFTPEGTDPFQRMRKGHIRFLTAGENLALAQTLAIAHSGLMKSPGHRANILNPTFGRLGISILDGGIYGLMITQNFRN</sequence>
<keyword evidence="8" id="KW-1185">Reference proteome</keyword>
<dbReference type="InterPro" id="IPR035940">
    <property type="entry name" value="CAP_sf"/>
</dbReference>
<dbReference type="SUPFAM" id="SSF55797">
    <property type="entry name" value="PR-1-like"/>
    <property type="match status" value="1"/>
</dbReference>
<evidence type="ECO:0000256" key="2">
    <source>
        <dbReference type="ARBA" id="ARBA00022692"/>
    </source>
</evidence>
<dbReference type="Proteomes" id="UP000662074">
    <property type="component" value="Unassembled WGS sequence"/>
</dbReference>
<name>A0A917N078_9SPHI</name>
<evidence type="ECO:0000256" key="5">
    <source>
        <dbReference type="SAM" id="Phobius"/>
    </source>
</evidence>
<dbReference type="GO" id="GO:0009403">
    <property type="term" value="P:toxin biosynthetic process"/>
    <property type="evidence" value="ECO:0007669"/>
    <property type="project" value="InterPro"/>
</dbReference>
<protein>
    <recommendedName>
        <fullName evidence="6">SCP domain-containing protein</fullName>
    </recommendedName>
</protein>
<feature type="domain" description="SCP" evidence="6">
    <location>
        <begin position="203"/>
        <end position="306"/>
    </location>
</feature>
<proteinExistence type="predicted"/>
<comment type="subcellular location">
    <subcellularLocation>
        <location evidence="1">Membrane</location>
        <topology evidence="1">Multi-pass membrane protein</topology>
    </subcellularLocation>
</comment>
<reference evidence="7" key="2">
    <citation type="submission" date="2020-09" db="EMBL/GenBank/DDBJ databases">
        <authorList>
            <person name="Sun Q."/>
            <person name="Sedlacek I."/>
        </authorList>
    </citation>
    <scope>NUCLEOTIDE SEQUENCE</scope>
    <source>
        <strain evidence="7">CCM 8711</strain>
    </source>
</reference>
<keyword evidence="3 5" id="KW-1133">Transmembrane helix</keyword>
<keyword evidence="4 5" id="KW-0472">Membrane</keyword>
<evidence type="ECO:0000259" key="6">
    <source>
        <dbReference type="Pfam" id="PF00188"/>
    </source>
</evidence>
<dbReference type="GO" id="GO:0016020">
    <property type="term" value="C:membrane"/>
    <property type="evidence" value="ECO:0007669"/>
    <property type="project" value="UniProtKB-SubCell"/>
</dbReference>
<accession>A0A917N078</accession>
<evidence type="ECO:0000256" key="1">
    <source>
        <dbReference type="ARBA" id="ARBA00004141"/>
    </source>
</evidence>
<dbReference type="Pfam" id="PF00188">
    <property type="entry name" value="CAP"/>
    <property type="match status" value="1"/>
</dbReference>
<evidence type="ECO:0000256" key="4">
    <source>
        <dbReference type="ARBA" id="ARBA00023136"/>
    </source>
</evidence>
<dbReference type="RefSeq" id="WP_188413232.1">
    <property type="nucleotide sequence ID" value="NZ_BMDO01000001.1"/>
</dbReference>
<dbReference type="EMBL" id="BMDO01000001">
    <property type="protein sequence ID" value="GGI49144.1"/>
    <property type="molecule type" value="Genomic_DNA"/>
</dbReference>
<feature type="transmembrane region" description="Helical" evidence="5">
    <location>
        <begin position="113"/>
        <end position="132"/>
    </location>
</feature>